<dbReference type="PANTHER" id="PTHR40980">
    <property type="entry name" value="PLUG DOMAIN-CONTAINING PROTEIN"/>
    <property type="match status" value="1"/>
</dbReference>
<name>A0A1Y6FMP2_9SPHN</name>
<evidence type="ECO:0000256" key="6">
    <source>
        <dbReference type="SAM" id="SignalP"/>
    </source>
</evidence>
<evidence type="ECO:0000259" key="8">
    <source>
        <dbReference type="Pfam" id="PF07715"/>
    </source>
</evidence>
<evidence type="ECO:0000313" key="9">
    <source>
        <dbReference type="EMBL" id="SMQ76175.1"/>
    </source>
</evidence>
<dbReference type="SUPFAM" id="SSF56935">
    <property type="entry name" value="Porins"/>
    <property type="match status" value="1"/>
</dbReference>
<dbReference type="CDD" id="cd01347">
    <property type="entry name" value="ligand_gated_channel"/>
    <property type="match status" value="1"/>
</dbReference>
<accession>A0A1Y6FMP2</accession>
<feature type="signal peptide" evidence="6">
    <location>
        <begin position="1"/>
        <end position="35"/>
    </location>
</feature>
<dbReference type="Gene3D" id="2.170.130.10">
    <property type="entry name" value="TonB-dependent receptor, plug domain"/>
    <property type="match status" value="1"/>
</dbReference>
<dbReference type="InterPro" id="IPR010104">
    <property type="entry name" value="TonB_rcpt_bac"/>
</dbReference>
<proteinExistence type="inferred from homology"/>
<evidence type="ECO:0000256" key="1">
    <source>
        <dbReference type="ARBA" id="ARBA00004442"/>
    </source>
</evidence>
<evidence type="ECO:0000256" key="5">
    <source>
        <dbReference type="SAM" id="MobiDB-lite"/>
    </source>
</evidence>
<dbReference type="Pfam" id="PF07715">
    <property type="entry name" value="Plug"/>
    <property type="match status" value="1"/>
</dbReference>
<dbReference type="PANTHER" id="PTHR40980:SF3">
    <property type="entry name" value="TONB-DEPENDENT RECEPTOR-LIKE BETA-BARREL DOMAIN-CONTAINING PROTEIN"/>
    <property type="match status" value="1"/>
</dbReference>
<evidence type="ECO:0000256" key="4">
    <source>
        <dbReference type="RuleBase" id="RU003357"/>
    </source>
</evidence>
<feature type="domain" description="TonB-dependent receptor plug" evidence="8">
    <location>
        <begin position="73"/>
        <end position="171"/>
    </location>
</feature>
<dbReference type="GO" id="GO:0009279">
    <property type="term" value="C:cell outer membrane"/>
    <property type="evidence" value="ECO:0007669"/>
    <property type="project" value="UniProtKB-SubCell"/>
</dbReference>
<reference evidence="10" key="1">
    <citation type="submission" date="2017-04" db="EMBL/GenBank/DDBJ databases">
        <authorList>
            <person name="Varghese N."/>
            <person name="Submissions S."/>
        </authorList>
    </citation>
    <scope>NUCLEOTIDE SEQUENCE [LARGE SCALE GENOMIC DNA]</scope>
    <source>
        <strain evidence="10">UI2</strain>
    </source>
</reference>
<evidence type="ECO:0000256" key="3">
    <source>
        <dbReference type="ARBA" id="ARBA00023237"/>
    </source>
</evidence>
<keyword evidence="9" id="KW-0675">Receptor</keyword>
<evidence type="ECO:0000256" key="2">
    <source>
        <dbReference type="ARBA" id="ARBA00023136"/>
    </source>
</evidence>
<keyword evidence="6" id="KW-0732">Signal</keyword>
<keyword evidence="2 4" id="KW-0472">Membrane</keyword>
<keyword evidence="10" id="KW-1185">Reference proteome</keyword>
<evidence type="ECO:0000259" key="7">
    <source>
        <dbReference type="Pfam" id="PF00593"/>
    </source>
</evidence>
<keyword evidence="3" id="KW-0998">Cell outer membrane</keyword>
<comment type="similarity">
    <text evidence="4">Belongs to the TonB-dependent receptor family.</text>
</comment>
<evidence type="ECO:0000313" key="10">
    <source>
        <dbReference type="Proteomes" id="UP000194469"/>
    </source>
</evidence>
<dbReference type="InterPro" id="IPR036942">
    <property type="entry name" value="Beta-barrel_TonB_sf"/>
</dbReference>
<feature type="chain" id="PRO_5011011183" evidence="6">
    <location>
        <begin position="36"/>
        <end position="914"/>
    </location>
</feature>
<comment type="subcellular location">
    <subcellularLocation>
        <location evidence="1 4">Cell outer membrane</location>
    </subcellularLocation>
</comment>
<dbReference type="Gene3D" id="2.40.170.20">
    <property type="entry name" value="TonB-dependent receptor, beta-barrel domain"/>
    <property type="match status" value="1"/>
</dbReference>
<gene>
    <name evidence="9" type="ORF">SAMN06295984_1620</name>
</gene>
<dbReference type="RefSeq" id="WP_086456727.1">
    <property type="nucleotide sequence ID" value="NZ_FXWL01000002.1"/>
</dbReference>
<keyword evidence="4" id="KW-0798">TonB box</keyword>
<sequence>MTKGMRTPRLVAVMKGTAAWTALAVASLLVAPAAAQEGSTDQADKAKASEDEEIIVTGYAASIARALANKRSADVISDGIAAEDIGKYPEQNIAESLQRVTGVQITRNLGEGQFLSVRGLDPKFTNTLYNGRQVPSASGTRAFDFQVLTSNFASRVDVYKSPSADLIESGLAATVNMQTIEPLAIGGRKISLSAEGNYDQQLDGGLDPHVSALYSDVFAGGKLGVSLAVDISDRKFNSQNFSTDGVVPDGTFGGPGTQYRVFGLHQNDLIGSNRRRSGTAMIQFRPTDNLEIKLDGIYSWLAQRYDMYQGNNWYTGAGALGPSPTASSTVDADGVQTAWRGTNVFSWVQANRYAFVQEMYSTALSGALTLDKLRVTGEVSYGRAVEKTTQTYVSWATRSPGASLYYDAGVDPGGPFSFGFYNDFNPMDPANYYFFGVQGSYKQPTTDRIWNGKIDATREFDSGMLRAIRFGVNFQDRQLTTTPNNMTNSAVGLPADMTGYLTVHRNPNYFSSYDGPAQFPRTFLTVDLDSLFADYPLDDLVALNPPQQALTRTTSVRERSQAGYVRLDLASSDDQFKMNVGARIVRTDQASSGYIPAPGATLVYGLFGGPNSLSYTAADVLAQKHDYTYVLPSLNARYQIGNDLLVRFAAARVMQRPDMNLLGQASSPNASSGPPPVGTTWRGTLTQGNPNLKPYLSDQLDLSFEWYFGKQSMLGAALFLKDVKNLVLTNYSEQVADVTLYGTGEVRPITLSVAQPVNAESTTIKGAEVGYQQSLDFLPGFLSKIGVRANWTHIWYGSVVLNQGSPAVPLTGISKDTYNLGAYYDDGTFSLHAGYNYRSRWVQDPLSFFGDGIFTEGYGQLDLAANYRINSNLSVNAWVINATESALRQTNRYGVTRLYELSGRRFTVGVRANF</sequence>
<organism evidence="9 10">
    <name type="scientific">Sphingopyxis terrae subsp. ummariensis</name>
    <dbReference type="NCBI Taxonomy" id="429001"/>
    <lineage>
        <taxon>Bacteria</taxon>
        <taxon>Pseudomonadati</taxon>
        <taxon>Pseudomonadota</taxon>
        <taxon>Alphaproteobacteria</taxon>
        <taxon>Sphingomonadales</taxon>
        <taxon>Sphingomonadaceae</taxon>
        <taxon>Sphingopyxis</taxon>
    </lineage>
</organism>
<feature type="region of interest" description="Disordered" evidence="5">
    <location>
        <begin position="662"/>
        <end position="681"/>
    </location>
</feature>
<protein>
    <submittedName>
        <fullName evidence="9">TonB-dependent receptor</fullName>
    </submittedName>
</protein>
<dbReference type="Proteomes" id="UP000194469">
    <property type="component" value="Unassembled WGS sequence"/>
</dbReference>
<dbReference type="EMBL" id="FXWL01000002">
    <property type="protein sequence ID" value="SMQ76175.1"/>
    <property type="molecule type" value="Genomic_DNA"/>
</dbReference>
<dbReference type="AlphaFoldDB" id="A0A1Y6FMP2"/>
<dbReference type="NCBIfam" id="TIGR01782">
    <property type="entry name" value="TonB-Xanth-Caul"/>
    <property type="match status" value="1"/>
</dbReference>
<dbReference type="Pfam" id="PF00593">
    <property type="entry name" value="TonB_dep_Rec_b-barrel"/>
    <property type="match status" value="1"/>
</dbReference>
<dbReference type="InterPro" id="IPR037066">
    <property type="entry name" value="Plug_dom_sf"/>
</dbReference>
<dbReference type="InterPro" id="IPR000531">
    <property type="entry name" value="Beta-barrel_TonB"/>
</dbReference>
<feature type="domain" description="TonB-dependent receptor-like beta-barrel" evidence="7">
    <location>
        <begin position="405"/>
        <end position="881"/>
    </location>
</feature>
<dbReference type="GeneID" id="303002468"/>
<dbReference type="InterPro" id="IPR012910">
    <property type="entry name" value="Plug_dom"/>
</dbReference>